<proteinExistence type="predicted"/>
<dbReference type="AlphaFoldDB" id="A0A5E4EX59"/>
<organism evidence="1 2">
    <name type="scientific">Prunus dulcis</name>
    <name type="common">Almond</name>
    <name type="synonym">Amygdalus dulcis</name>
    <dbReference type="NCBI Taxonomy" id="3755"/>
    <lineage>
        <taxon>Eukaryota</taxon>
        <taxon>Viridiplantae</taxon>
        <taxon>Streptophyta</taxon>
        <taxon>Embryophyta</taxon>
        <taxon>Tracheophyta</taxon>
        <taxon>Spermatophyta</taxon>
        <taxon>Magnoliopsida</taxon>
        <taxon>eudicotyledons</taxon>
        <taxon>Gunneridae</taxon>
        <taxon>Pentapetalae</taxon>
        <taxon>rosids</taxon>
        <taxon>fabids</taxon>
        <taxon>Rosales</taxon>
        <taxon>Rosaceae</taxon>
        <taxon>Amygdaloideae</taxon>
        <taxon>Amygdaleae</taxon>
        <taxon>Prunus</taxon>
    </lineage>
</organism>
<protein>
    <submittedName>
        <fullName evidence="1">Uncharacterized protein</fullName>
    </submittedName>
</protein>
<accession>A0A5E4EX59</accession>
<reference evidence="2" key="1">
    <citation type="journal article" date="2020" name="Plant J.">
        <title>Transposons played a major role in the diversification between the closely related almond and peach genomes: results from the almond genome sequence.</title>
        <authorList>
            <person name="Alioto T."/>
            <person name="Alexiou K.G."/>
            <person name="Bardil A."/>
            <person name="Barteri F."/>
            <person name="Castanera R."/>
            <person name="Cruz F."/>
            <person name="Dhingra A."/>
            <person name="Duval H."/>
            <person name="Fernandez I Marti A."/>
            <person name="Frias L."/>
            <person name="Galan B."/>
            <person name="Garcia J.L."/>
            <person name="Howad W."/>
            <person name="Gomez-Garrido J."/>
            <person name="Gut M."/>
            <person name="Julca I."/>
            <person name="Morata J."/>
            <person name="Puigdomenech P."/>
            <person name="Ribeca P."/>
            <person name="Rubio Cabetas M.J."/>
            <person name="Vlasova A."/>
            <person name="Wirthensohn M."/>
            <person name="Garcia-Mas J."/>
            <person name="Gabaldon T."/>
            <person name="Casacuberta J.M."/>
            <person name="Arus P."/>
        </authorList>
    </citation>
    <scope>NUCLEOTIDE SEQUENCE [LARGE SCALE GENOMIC DNA]</scope>
    <source>
        <strain evidence="2">cv. Texas</strain>
    </source>
</reference>
<name>A0A5E4EX59_PRUDU</name>
<sequence length="151" mass="16586">MVSNAFPSQLSKSSKIKMIGHSDSNATKIFGHTDLLPSNRRSTVPARKEIPATLVHLFDHLRGTLSICLLWSCVVSKAFANAAGTSRTFLEAAGVAWVLVDSVNLLRCLIKGSVKGPFGELHCIEEWCRRWVVVVLGRERASLCNFNILGH</sequence>
<dbReference type="Proteomes" id="UP000327085">
    <property type="component" value="Chromosome 1"/>
</dbReference>
<gene>
    <name evidence="1" type="ORF">ALMOND_2B021588</name>
</gene>
<evidence type="ECO:0000313" key="2">
    <source>
        <dbReference type="Proteomes" id="UP000327085"/>
    </source>
</evidence>
<evidence type="ECO:0000313" key="1">
    <source>
        <dbReference type="EMBL" id="VVA20314.1"/>
    </source>
</evidence>
<dbReference type="EMBL" id="CABIKO010000042">
    <property type="protein sequence ID" value="VVA20314.1"/>
    <property type="molecule type" value="Genomic_DNA"/>
</dbReference>
<dbReference type="Gramene" id="VVA20314">
    <property type="protein sequence ID" value="VVA20314"/>
    <property type="gene ID" value="Prudul26B021588"/>
</dbReference>
<dbReference type="InParanoid" id="A0A5E4EX59"/>